<evidence type="ECO:0000313" key="2">
    <source>
        <dbReference type="Proteomes" id="UP000003980"/>
    </source>
</evidence>
<dbReference type="Proteomes" id="UP000003980">
    <property type="component" value="Unassembled WGS sequence"/>
</dbReference>
<protein>
    <submittedName>
        <fullName evidence="1">Uncharacterized protein</fullName>
    </submittedName>
</protein>
<name>H2C1Z8_9CREN</name>
<dbReference type="HOGENOM" id="CLU_3385912_0_0_2"/>
<dbReference type="AlphaFoldDB" id="H2C1Z8"/>
<reference evidence="1 2" key="1">
    <citation type="submission" date="2012-01" db="EMBL/GenBank/DDBJ databases">
        <title>Improved High-Quality Draft sequence of Metallosphaera yellowstonensis MK1.</title>
        <authorList>
            <consortium name="US DOE Joint Genome Institute"/>
            <person name="Lucas S."/>
            <person name="Han J."/>
            <person name="Cheng J.-F."/>
            <person name="Goodwin L."/>
            <person name="Pitluck S."/>
            <person name="Peters L."/>
            <person name="Teshima H."/>
            <person name="Detter J.C."/>
            <person name="Han C."/>
            <person name="Tapia R."/>
            <person name="Land M."/>
            <person name="Hauser L."/>
            <person name="Kyrpides N."/>
            <person name="Kozubal M."/>
            <person name="Macur R.E."/>
            <person name="Jay Z."/>
            <person name="Inskeep W."/>
            <person name="Woyke T."/>
        </authorList>
    </citation>
    <scope>NUCLEOTIDE SEQUENCE [LARGE SCALE GENOMIC DNA]</scope>
    <source>
        <strain evidence="1 2">MK1</strain>
    </source>
</reference>
<organism evidence="1 2">
    <name type="scientific">Metallosphaera yellowstonensis MK1</name>
    <dbReference type="NCBI Taxonomy" id="671065"/>
    <lineage>
        <taxon>Archaea</taxon>
        <taxon>Thermoproteota</taxon>
        <taxon>Thermoprotei</taxon>
        <taxon>Sulfolobales</taxon>
        <taxon>Sulfolobaceae</taxon>
        <taxon>Metallosphaera</taxon>
    </lineage>
</organism>
<sequence length="33" mass="3738">APTMNVLPVERSTMATVRSLVLSNLPWAWQQIQ</sequence>
<gene>
    <name evidence="1" type="ORF">MetMK1DRAFT_00007710</name>
</gene>
<accession>H2C1Z8</accession>
<feature type="non-terminal residue" evidence="1">
    <location>
        <position position="1"/>
    </location>
</feature>
<evidence type="ECO:0000313" key="1">
    <source>
        <dbReference type="EMBL" id="EHP70269.1"/>
    </source>
</evidence>
<proteinExistence type="predicted"/>
<dbReference type="EMBL" id="JH597761">
    <property type="protein sequence ID" value="EHP70269.1"/>
    <property type="molecule type" value="Genomic_DNA"/>
</dbReference>
<keyword evidence="2" id="KW-1185">Reference proteome</keyword>